<protein>
    <recommendedName>
        <fullName evidence="4">Tick transposon</fullName>
    </recommendedName>
</protein>
<dbReference type="EMBL" id="JABSTV010001252">
    <property type="protein sequence ID" value="KAH7946881.1"/>
    <property type="molecule type" value="Genomic_DNA"/>
</dbReference>
<sequence>MARIYRSLLYQRIHIAAHRKKDADIATRQFFLIVDHTTEFLWNVTLPKLRAQKPKKQCSPGQQAVRTAGKITLPDYVQRVLSLGPKFAAEPRKTAPELLSMARCIGRAAPDSEGVRCVSECVDVLCRRKLGANQQPVRQVQQFLRDSSLSVLPADKEGGFVVLTEGPFPPAPPNDSGETWMT</sequence>
<organism evidence="2 3">
    <name type="scientific">Rhipicephalus sanguineus</name>
    <name type="common">Brown dog tick</name>
    <name type="synonym">Ixodes sanguineus</name>
    <dbReference type="NCBI Taxonomy" id="34632"/>
    <lineage>
        <taxon>Eukaryota</taxon>
        <taxon>Metazoa</taxon>
        <taxon>Ecdysozoa</taxon>
        <taxon>Arthropoda</taxon>
        <taxon>Chelicerata</taxon>
        <taxon>Arachnida</taxon>
        <taxon>Acari</taxon>
        <taxon>Parasitiformes</taxon>
        <taxon>Ixodida</taxon>
        <taxon>Ixodoidea</taxon>
        <taxon>Ixodidae</taxon>
        <taxon>Rhipicephalinae</taxon>
        <taxon>Rhipicephalus</taxon>
        <taxon>Rhipicephalus</taxon>
    </lineage>
</organism>
<evidence type="ECO:0008006" key="4">
    <source>
        <dbReference type="Google" id="ProtNLM"/>
    </source>
</evidence>
<accession>A0A9D4PL48</accession>
<reference evidence="2" key="1">
    <citation type="journal article" date="2020" name="Cell">
        <title>Large-Scale Comparative Analyses of Tick Genomes Elucidate Their Genetic Diversity and Vector Capacities.</title>
        <authorList>
            <consortium name="Tick Genome and Microbiome Consortium (TIGMIC)"/>
            <person name="Jia N."/>
            <person name="Wang J."/>
            <person name="Shi W."/>
            <person name="Du L."/>
            <person name="Sun Y."/>
            <person name="Zhan W."/>
            <person name="Jiang J.F."/>
            <person name="Wang Q."/>
            <person name="Zhang B."/>
            <person name="Ji P."/>
            <person name="Bell-Sakyi L."/>
            <person name="Cui X.M."/>
            <person name="Yuan T.T."/>
            <person name="Jiang B.G."/>
            <person name="Yang W.F."/>
            <person name="Lam T.T."/>
            <person name="Chang Q.C."/>
            <person name="Ding S.J."/>
            <person name="Wang X.J."/>
            <person name="Zhu J.G."/>
            <person name="Ruan X.D."/>
            <person name="Zhao L."/>
            <person name="Wei J.T."/>
            <person name="Ye R.Z."/>
            <person name="Que T.C."/>
            <person name="Du C.H."/>
            <person name="Zhou Y.H."/>
            <person name="Cheng J.X."/>
            <person name="Dai P.F."/>
            <person name="Guo W.B."/>
            <person name="Han X.H."/>
            <person name="Huang E.J."/>
            <person name="Li L.F."/>
            <person name="Wei W."/>
            <person name="Gao Y.C."/>
            <person name="Liu J.Z."/>
            <person name="Shao H.Z."/>
            <person name="Wang X."/>
            <person name="Wang C.C."/>
            <person name="Yang T.C."/>
            <person name="Huo Q.B."/>
            <person name="Li W."/>
            <person name="Chen H.Y."/>
            <person name="Chen S.E."/>
            <person name="Zhou L.G."/>
            <person name="Ni X.B."/>
            <person name="Tian J.H."/>
            <person name="Sheng Y."/>
            <person name="Liu T."/>
            <person name="Pan Y.S."/>
            <person name="Xia L.Y."/>
            <person name="Li J."/>
            <person name="Zhao F."/>
            <person name="Cao W.C."/>
        </authorList>
    </citation>
    <scope>NUCLEOTIDE SEQUENCE</scope>
    <source>
        <strain evidence="2">Rsan-2018</strain>
    </source>
</reference>
<dbReference type="Proteomes" id="UP000821837">
    <property type="component" value="Chromosome 6"/>
</dbReference>
<evidence type="ECO:0000313" key="2">
    <source>
        <dbReference type="EMBL" id="KAH7946881.1"/>
    </source>
</evidence>
<proteinExistence type="predicted"/>
<name>A0A9D4PL48_RHISA</name>
<dbReference type="AlphaFoldDB" id="A0A9D4PL48"/>
<evidence type="ECO:0000313" key="3">
    <source>
        <dbReference type="Proteomes" id="UP000821837"/>
    </source>
</evidence>
<gene>
    <name evidence="2" type="ORF">HPB52_005643</name>
</gene>
<reference evidence="2" key="2">
    <citation type="submission" date="2021-09" db="EMBL/GenBank/DDBJ databases">
        <authorList>
            <person name="Jia N."/>
            <person name="Wang J."/>
            <person name="Shi W."/>
            <person name="Du L."/>
            <person name="Sun Y."/>
            <person name="Zhan W."/>
            <person name="Jiang J."/>
            <person name="Wang Q."/>
            <person name="Zhang B."/>
            <person name="Ji P."/>
            <person name="Sakyi L.B."/>
            <person name="Cui X."/>
            <person name="Yuan T."/>
            <person name="Jiang B."/>
            <person name="Yang W."/>
            <person name="Lam T.T.-Y."/>
            <person name="Chang Q."/>
            <person name="Ding S."/>
            <person name="Wang X."/>
            <person name="Zhu J."/>
            <person name="Ruan X."/>
            <person name="Zhao L."/>
            <person name="Wei J."/>
            <person name="Que T."/>
            <person name="Du C."/>
            <person name="Cheng J."/>
            <person name="Dai P."/>
            <person name="Han X."/>
            <person name="Huang E."/>
            <person name="Gao Y."/>
            <person name="Liu J."/>
            <person name="Shao H."/>
            <person name="Ye R."/>
            <person name="Li L."/>
            <person name="Wei W."/>
            <person name="Wang X."/>
            <person name="Wang C."/>
            <person name="Huo Q."/>
            <person name="Li W."/>
            <person name="Guo W."/>
            <person name="Chen H."/>
            <person name="Chen S."/>
            <person name="Zhou L."/>
            <person name="Zhou L."/>
            <person name="Ni X."/>
            <person name="Tian J."/>
            <person name="Zhou Y."/>
            <person name="Sheng Y."/>
            <person name="Liu T."/>
            <person name="Pan Y."/>
            <person name="Xia L."/>
            <person name="Li J."/>
            <person name="Zhao F."/>
            <person name="Cao W."/>
        </authorList>
    </citation>
    <scope>NUCLEOTIDE SEQUENCE</scope>
    <source>
        <strain evidence="2">Rsan-2018</strain>
        <tissue evidence="2">Larvae</tissue>
    </source>
</reference>
<evidence type="ECO:0000256" key="1">
    <source>
        <dbReference type="SAM" id="MobiDB-lite"/>
    </source>
</evidence>
<comment type="caution">
    <text evidence="2">The sequence shown here is derived from an EMBL/GenBank/DDBJ whole genome shotgun (WGS) entry which is preliminary data.</text>
</comment>
<feature type="region of interest" description="Disordered" evidence="1">
    <location>
        <begin position="163"/>
        <end position="182"/>
    </location>
</feature>
<keyword evidence="3" id="KW-1185">Reference proteome</keyword>